<name>A0A2I1IMU1_9ACTO</name>
<feature type="transmembrane region" description="Helical" evidence="1">
    <location>
        <begin position="95"/>
        <end position="114"/>
    </location>
</feature>
<evidence type="ECO:0000313" key="2">
    <source>
        <dbReference type="EMBL" id="PKY72447.1"/>
    </source>
</evidence>
<dbReference type="Proteomes" id="UP000235122">
    <property type="component" value="Unassembled WGS sequence"/>
</dbReference>
<keyword evidence="3" id="KW-1185">Reference proteome</keyword>
<feature type="transmembrane region" description="Helical" evidence="1">
    <location>
        <begin position="21"/>
        <end position="45"/>
    </location>
</feature>
<gene>
    <name evidence="2" type="ORF">CYJ19_06300</name>
</gene>
<feature type="transmembrane region" description="Helical" evidence="1">
    <location>
        <begin position="120"/>
        <end position="139"/>
    </location>
</feature>
<dbReference type="GeneID" id="35866373"/>
<reference evidence="2 3" key="1">
    <citation type="submission" date="2017-12" db="EMBL/GenBank/DDBJ databases">
        <title>Phylogenetic diversity of female urinary microbiome.</title>
        <authorList>
            <person name="Thomas-White K."/>
            <person name="Wolfe A.J."/>
        </authorList>
    </citation>
    <scope>NUCLEOTIDE SEQUENCE [LARGE SCALE GENOMIC DNA]</scope>
    <source>
        <strain evidence="2 3">UMB0402</strain>
    </source>
</reference>
<accession>A0A2I1IMU1</accession>
<organism evidence="2 3">
    <name type="scientific">Winkia neuii</name>
    <dbReference type="NCBI Taxonomy" id="33007"/>
    <lineage>
        <taxon>Bacteria</taxon>
        <taxon>Bacillati</taxon>
        <taxon>Actinomycetota</taxon>
        <taxon>Actinomycetes</taxon>
        <taxon>Actinomycetales</taxon>
        <taxon>Actinomycetaceae</taxon>
        <taxon>Winkia</taxon>
    </lineage>
</organism>
<dbReference type="RefSeq" id="WP_024332283.1">
    <property type="nucleotide sequence ID" value="NZ_JASOXK010000013.1"/>
</dbReference>
<dbReference type="AlphaFoldDB" id="A0A2I1IMU1"/>
<protein>
    <submittedName>
        <fullName evidence="2">Uncharacterized protein</fullName>
    </submittedName>
</protein>
<keyword evidence="1" id="KW-0472">Membrane</keyword>
<keyword evidence="1" id="KW-0812">Transmembrane</keyword>
<dbReference type="STRING" id="33007.HMPREF3198_00039"/>
<dbReference type="EMBL" id="PKKO01000003">
    <property type="protein sequence ID" value="PKY72447.1"/>
    <property type="molecule type" value="Genomic_DNA"/>
</dbReference>
<evidence type="ECO:0000313" key="3">
    <source>
        <dbReference type="Proteomes" id="UP000235122"/>
    </source>
</evidence>
<sequence>MRASADNTNTKNSTPEALPEFQHVFAGNLFLGFLKFLIALLVFGLGNLFLGEHKLNLHLLVPVLAGIMLTSELFSSALFYYLQRKHNNVQPGTKWNYFIGVVFSLAVGSVLAWVASHDLITTGCVAATYPTILLVEALWSKPWGAVMTRAELRDKWEETKVVTREHFKSGSDTDSNDQESMRVFASDMFKDAENN</sequence>
<feature type="transmembrane region" description="Helical" evidence="1">
    <location>
        <begin position="57"/>
        <end position="83"/>
    </location>
</feature>
<keyword evidence="1" id="KW-1133">Transmembrane helix</keyword>
<proteinExistence type="predicted"/>
<comment type="caution">
    <text evidence="2">The sequence shown here is derived from an EMBL/GenBank/DDBJ whole genome shotgun (WGS) entry which is preliminary data.</text>
</comment>
<evidence type="ECO:0000256" key="1">
    <source>
        <dbReference type="SAM" id="Phobius"/>
    </source>
</evidence>